<keyword evidence="1" id="KW-0472">Membrane</keyword>
<keyword evidence="1" id="KW-1133">Transmembrane helix</keyword>
<sequence length="245" mass="28089">MYKSIKFFSLIEESFLLLRKTTKKIWIIGVIISVLSGSLIFNETGYDNVVIPEETATLDQLGIIESGIILLIFLGIILIILISIASVAYYLDKYIYEIFYDKKIDRAPLGLVVKVNSIVLLKMMLGFMLFIVPGIIVLFKYAPLNYTLCKYPNLSSKEILNKTKDMSKGIKWKIFIFNIILLFIEVVIILATSPNMYVEGYIWIDIFTSVLNFVVSTIKIVFVEIFFINLFIAVDNIKYPNIKCN</sequence>
<evidence type="ECO:0008006" key="4">
    <source>
        <dbReference type="Google" id="ProtNLM"/>
    </source>
</evidence>
<dbReference type="RefSeq" id="WP_057544940.1">
    <property type="nucleotide sequence ID" value="NZ_CDNJ01000003.1"/>
</dbReference>
<dbReference type="Proteomes" id="UP000032811">
    <property type="component" value="Chromosome 1"/>
</dbReference>
<feature type="transmembrane region" description="Helical" evidence="1">
    <location>
        <begin position="111"/>
        <end position="139"/>
    </location>
</feature>
<proteinExistence type="predicted"/>
<dbReference type="GeneID" id="97537405"/>
<protein>
    <recommendedName>
        <fullName evidence="4">Glycerophosphoryl diester phosphodiesterase membrane domain-containing protein</fullName>
    </recommendedName>
</protein>
<organism evidence="2 3">
    <name type="scientific">Paraclostridium sordellii</name>
    <name type="common">Clostridium sordellii</name>
    <dbReference type="NCBI Taxonomy" id="1505"/>
    <lineage>
        <taxon>Bacteria</taxon>
        <taxon>Bacillati</taxon>
        <taxon>Bacillota</taxon>
        <taxon>Clostridia</taxon>
        <taxon>Peptostreptococcales</taxon>
        <taxon>Peptostreptococcaceae</taxon>
        <taxon>Paraclostridium</taxon>
    </lineage>
</organism>
<evidence type="ECO:0000313" key="2">
    <source>
        <dbReference type="EMBL" id="CEJ73673.1"/>
    </source>
</evidence>
<feature type="transmembrane region" description="Helical" evidence="1">
    <location>
        <begin position="25"/>
        <end position="41"/>
    </location>
</feature>
<feature type="transmembrane region" description="Helical" evidence="1">
    <location>
        <begin position="174"/>
        <end position="198"/>
    </location>
</feature>
<gene>
    <name evidence="2" type="ORF">ATCC9714_15611</name>
</gene>
<dbReference type="EMBL" id="LN679998">
    <property type="protein sequence ID" value="CEJ73673.1"/>
    <property type="molecule type" value="Genomic_DNA"/>
</dbReference>
<name>A0ABP1XRS8_PARSO</name>
<evidence type="ECO:0000313" key="3">
    <source>
        <dbReference type="Proteomes" id="UP000032811"/>
    </source>
</evidence>
<keyword evidence="3" id="KW-1185">Reference proteome</keyword>
<evidence type="ECO:0000256" key="1">
    <source>
        <dbReference type="SAM" id="Phobius"/>
    </source>
</evidence>
<feature type="transmembrane region" description="Helical" evidence="1">
    <location>
        <begin position="61"/>
        <end position="91"/>
    </location>
</feature>
<reference evidence="2 3" key="1">
    <citation type="submission" date="2014-11" db="EMBL/GenBank/DDBJ databases">
        <authorList>
            <person name="Aslett M.A."/>
            <person name="De Silva N."/>
        </authorList>
    </citation>
    <scope>NUCLEOTIDE SEQUENCE [LARGE SCALE GENOMIC DNA]</scope>
    <source>
        <strain evidence="2 3">ATCC9714</strain>
    </source>
</reference>
<accession>A0ABP1XRS8</accession>
<feature type="transmembrane region" description="Helical" evidence="1">
    <location>
        <begin position="210"/>
        <end position="232"/>
    </location>
</feature>
<keyword evidence="1" id="KW-0812">Transmembrane</keyword>